<dbReference type="EMBL" id="JAZBJP010000027">
    <property type="protein sequence ID" value="MEE4423576.1"/>
    <property type="molecule type" value="Genomic_DNA"/>
</dbReference>
<dbReference type="CDD" id="cd16917">
    <property type="entry name" value="HATPase_UhpB-NarQ-NarX-like"/>
    <property type="match status" value="1"/>
</dbReference>
<feature type="transmembrane region" description="Helical" evidence="9">
    <location>
        <begin position="29"/>
        <end position="50"/>
    </location>
</feature>
<keyword evidence="9" id="KW-0472">Membrane</keyword>
<dbReference type="GO" id="GO:0016301">
    <property type="term" value="F:kinase activity"/>
    <property type="evidence" value="ECO:0007669"/>
    <property type="project" value="UniProtKB-KW"/>
</dbReference>
<evidence type="ECO:0000256" key="7">
    <source>
        <dbReference type="ARBA" id="ARBA00022840"/>
    </source>
</evidence>
<feature type="domain" description="Histidine kinase/HSP90-like ATPase" evidence="10">
    <location>
        <begin position="287"/>
        <end position="384"/>
    </location>
</feature>
<keyword evidence="4" id="KW-0808">Transferase</keyword>
<dbReference type="Pfam" id="PF02518">
    <property type="entry name" value="HATPase_c"/>
    <property type="match status" value="1"/>
</dbReference>
<gene>
    <name evidence="12" type="ORF">V2J85_30340</name>
</gene>
<keyword evidence="13" id="KW-1185">Reference proteome</keyword>
<evidence type="ECO:0000256" key="9">
    <source>
        <dbReference type="SAM" id="Phobius"/>
    </source>
</evidence>
<dbReference type="InterPro" id="IPR003594">
    <property type="entry name" value="HATPase_dom"/>
</dbReference>
<keyword evidence="9" id="KW-1133">Transmembrane helix</keyword>
<evidence type="ECO:0000259" key="11">
    <source>
        <dbReference type="Pfam" id="PF07730"/>
    </source>
</evidence>
<dbReference type="Gene3D" id="3.30.565.10">
    <property type="entry name" value="Histidine kinase-like ATPase, C-terminal domain"/>
    <property type="match status" value="1"/>
</dbReference>
<dbReference type="EC" id="2.7.13.3" evidence="2"/>
<dbReference type="Gene3D" id="1.20.5.1930">
    <property type="match status" value="1"/>
</dbReference>
<feature type="domain" description="Signal transduction histidine kinase subgroup 3 dimerisation and phosphoacceptor" evidence="11">
    <location>
        <begin position="179"/>
        <end position="246"/>
    </location>
</feature>
<comment type="caution">
    <text evidence="12">The sequence shown here is derived from an EMBL/GenBank/DDBJ whole genome shotgun (WGS) entry which is preliminary data.</text>
</comment>
<evidence type="ECO:0000313" key="12">
    <source>
        <dbReference type="EMBL" id="MEE4423576.1"/>
    </source>
</evidence>
<evidence type="ECO:0000256" key="3">
    <source>
        <dbReference type="ARBA" id="ARBA00022553"/>
    </source>
</evidence>
<proteinExistence type="predicted"/>
<dbReference type="RefSeq" id="WP_330823348.1">
    <property type="nucleotide sequence ID" value="NZ_JAZBJP010000027.1"/>
</dbReference>
<evidence type="ECO:0000256" key="6">
    <source>
        <dbReference type="ARBA" id="ARBA00022777"/>
    </source>
</evidence>
<evidence type="ECO:0000256" key="5">
    <source>
        <dbReference type="ARBA" id="ARBA00022741"/>
    </source>
</evidence>
<evidence type="ECO:0000256" key="1">
    <source>
        <dbReference type="ARBA" id="ARBA00000085"/>
    </source>
</evidence>
<keyword evidence="9" id="KW-0812">Transmembrane</keyword>
<dbReference type="SUPFAM" id="SSF55874">
    <property type="entry name" value="ATPase domain of HSP90 chaperone/DNA topoisomerase II/histidine kinase"/>
    <property type="match status" value="1"/>
</dbReference>
<feature type="transmembrane region" description="Helical" evidence="9">
    <location>
        <begin position="126"/>
        <end position="147"/>
    </location>
</feature>
<protein>
    <recommendedName>
        <fullName evidence="2">histidine kinase</fullName>
        <ecNumber evidence="2">2.7.13.3</ecNumber>
    </recommendedName>
</protein>
<evidence type="ECO:0000256" key="4">
    <source>
        <dbReference type="ARBA" id="ARBA00022679"/>
    </source>
</evidence>
<dbReference type="InterPro" id="IPR011712">
    <property type="entry name" value="Sig_transdc_His_kin_sub3_dim/P"/>
</dbReference>
<reference evidence="12 13" key="1">
    <citation type="submission" date="2023-12" db="EMBL/GenBank/DDBJ databases">
        <title>30 novel species of actinomycetes from the DSMZ collection.</title>
        <authorList>
            <person name="Nouioui I."/>
        </authorList>
    </citation>
    <scope>NUCLEOTIDE SEQUENCE [LARGE SCALE GENOMIC DNA]</scope>
    <source>
        <strain evidence="12 13">DSM 41528</strain>
    </source>
</reference>
<sequence>MHLALWGVMLLTTASAVQSRPHPGVTGERLVISLALAGCLLSLAVAALVRGPWKSEAATAAIPLILGAAGDVLAWLQPTSTMMIPVATAVAMLFARLRPSLAVLLAAPLTVSLGVITAHASPSRNAVQNAGASALLCVVLGAAYVFARQARLRHDHTELLLAELEDSREAQARAAAVAERTRIARELHDVLAQSLSALSVQLEGARKLAERDQADPALRQLIVRSGELTREGLSDARRAVAALRGDDVPMADQLTALVGRCRRDLALPITLSVTGQPRALTPEANLALYRGTQEALTNAARYAPGSPTTVALRSTPQATTLTVSDRGRAAGADHTETGVTVPPAEAWTGGGNGLRGMRERIERVGGRIHAGPTEQGWTVEMEIPT</sequence>
<feature type="transmembrane region" description="Helical" evidence="9">
    <location>
        <begin position="82"/>
        <end position="97"/>
    </location>
</feature>
<dbReference type="Proteomes" id="UP001307760">
    <property type="component" value="Unassembled WGS sequence"/>
</dbReference>
<evidence type="ECO:0000313" key="13">
    <source>
        <dbReference type="Proteomes" id="UP001307760"/>
    </source>
</evidence>
<comment type="catalytic activity">
    <reaction evidence="1">
        <text>ATP + protein L-histidine = ADP + protein N-phospho-L-histidine.</text>
        <dbReference type="EC" id="2.7.13.3"/>
    </reaction>
</comment>
<name>A0ABU7NXI7_9ACTN</name>
<evidence type="ECO:0000256" key="8">
    <source>
        <dbReference type="ARBA" id="ARBA00023012"/>
    </source>
</evidence>
<dbReference type="InterPro" id="IPR050482">
    <property type="entry name" value="Sensor_HK_TwoCompSys"/>
</dbReference>
<dbReference type="PANTHER" id="PTHR24421">
    <property type="entry name" value="NITRATE/NITRITE SENSOR PROTEIN NARX-RELATED"/>
    <property type="match status" value="1"/>
</dbReference>
<evidence type="ECO:0000256" key="2">
    <source>
        <dbReference type="ARBA" id="ARBA00012438"/>
    </source>
</evidence>
<keyword evidence="3" id="KW-0597">Phosphoprotein</keyword>
<dbReference type="Pfam" id="PF07730">
    <property type="entry name" value="HisKA_3"/>
    <property type="match status" value="1"/>
</dbReference>
<keyword evidence="5" id="KW-0547">Nucleotide-binding</keyword>
<keyword evidence="6 12" id="KW-0418">Kinase</keyword>
<accession>A0ABU7NXI7</accession>
<dbReference type="PANTHER" id="PTHR24421:SF10">
    <property type="entry name" value="NITRATE_NITRITE SENSOR PROTEIN NARQ"/>
    <property type="match status" value="1"/>
</dbReference>
<feature type="transmembrane region" description="Helical" evidence="9">
    <location>
        <begin position="102"/>
        <end position="120"/>
    </location>
</feature>
<dbReference type="InterPro" id="IPR036890">
    <property type="entry name" value="HATPase_C_sf"/>
</dbReference>
<evidence type="ECO:0000259" key="10">
    <source>
        <dbReference type="Pfam" id="PF02518"/>
    </source>
</evidence>
<keyword evidence="7" id="KW-0067">ATP-binding</keyword>
<keyword evidence="8" id="KW-0902">Two-component regulatory system</keyword>
<organism evidence="12 13">
    <name type="scientific">Streptomyces bugieae</name>
    <dbReference type="NCBI Taxonomy" id="3098223"/>
    <lineage>
        <taxon>Bacteria</taxon>
        <taxon>Bacillati</taxon>
        <taxon>Actinomycetota</taxon>
        <taxon>Actinomycetes</taxon>
        <taxon>Kitasatosporales</taxon>
        <taxon>Streptomycetaceae</taxon>
        <taxon>Streptomyces</taxon>
    </lineage>
</organism>